<dbReference type="AlphaFoldDB" id="K3W5J2"/>
<organism evidence="1 2">
    <name type="scientific">Globisporangium ultimum (strain ATCC 200006 / CBS 805.95 / DAOM BR144)</name>
    <name type="common">Pythium ultimum</name>
    <dbReference type="NCBI Taxonomy" id="431595"/>
    <lineage>
        <taxon>Eukaryota</taxon>
        <taxon>Sar</taxon>
        <taxon>Stramenopiles</taxon>
        <taxon>Oomycota</taxon>
        <taxon>Peronosporomycetes</taxon>
        <taxon>Pythiales</taxon>
        <taxon>Pythiaceae</taxon>
        <taxon>Globisporangium</taxon>
    </lineage>
</organism>
<accession>K3W5J2</accession>
<dbReference type="OMA" id="MGACTMT"/>
<dbReference type="VEuPathDB" id="FungiDB:PYU1_G000233"/>
<dbReference type="InParanoid" id="K3W5J2"/>
<reference evidence="1" key="3">
    <citation type="submission" date="2015-02" db="UniProtKB">
        <authorList>
            <consortium name="EnsemblProtists"/>
        </authorList>
    </citation>
    <scope>IDENTIFICATION</scope>
    <source>
        <strain evidence="1">DAOM BR144</strain>
    </source>
</reference>
<evidence type="ECO:0000313" key="1">
    <source>
        <dbReference type="EnsemblProtists" id="PYU1_T000233"/>
    </source>
</evidence>
<dbReference type="EnsemblProtists" id="PYU1_T000233">
    <property type="protein sequence ID" value="PYU1_T000233"/>
    <property type="gene ID" value="PYU1_G000233"/>
</dbReference>
<name>K3W5J2_GLOUD</name>
<reference evidence="2" key="1">
    <citation type="journal article" date="2010" name="Genome Biol.">
        <title>Genome sequence of the necrotrophic plant pathogen Pythium ultimum reveals original pathogenicity mechanisms and effector repertoire.</title>
        <authorList>
            <person name="Levesque C.A."/>
            <person name="Brouwer H."/>
            <person name="Cano L."/>
            <person name="Hamilton J.P."/>
            <person name="Holt C."/>
            <person name="Huitema E."/>
            <person name="Raffaele S."/>
            <person name="Robideau G.P."/>
            <person name="Thines M."/>
            <person name="Win J."/>
            <person name="Zerillo M.M."/>
            <person name="Beakes G.W."/>
            <person name="Boore J.L."/>
            <person name="Busam D."/>
            <person name="Dumas B."/>
            <person name="Ferriera S."/>
            <person name="Fuerstenberg S.I."/>
            <person name="Gachon C.M."/>
            <person name="Gaulin E."/>
            <person name="Govers F."/>
            <person name="Grenville-Briggs L."/>
            <person name="Horner N."/>
            <person name="Hostetler J."/>
            <person name="Jiang R.H."/>
            <person name="Johnson J."/>
            <person name="Krajaejun T."/>
            <person name="Lin H."/>
            <person name="Meijer H.J."/>
            <person name="Moore B."/>
            <person name="Morris P."/>
            <person name="Phuntmart V."/>
            <person name="Puiu D."/>
            <person name="Shetty J."/>
            <person name="Stajich J.E."/>
            <person name="Tripathy S."/>
            <person name="Wawra S."/>
            <person name="van West P."/>
            <person name="Whitty B.R."/>
            <person name="Coutinho P.M."/>
            <person name="Henrissat B."/>
            <person name="Martin F."/>
            <person name="Thomas P.D."/>
            <person name="Tyler B.M."/>
            <person name="De Vries R.P."/>
            <person name="Kamoun S."/>
            <person name="Yandell M."/>
            <person name="Tisserat N."/>
            <person name="Buell C.R."/>
        </authorList>
    </citation>
    <scope>NUCLEOTIDE SEQUENCE</scope>
    <source>
        <strain evidence="2">DAOM:BR144</strain>
    </source>
</reference>
<dbReference type="HOGENOM" id="CLU_1614139_0_0_1"/>
<reference evidence="2" key="2">
    <citation type="submission" date="2010-04" db="EMBL/GenBank/DDBJ databases">
        <authorList>
            <person name="Buell R."/>
            <person name="Hamilton J."/>
            <person name="Hostetler J."/>
        </authorList>
    </citation>
    <scope>NUCLEOTIDE SEQUENCE [LARGE SCALE GENOMIC DNA]</scope>
    <source>
        <strain evidence="2">DAOM:BR144</strain>
    </source>
</reference>
<proteinExistence type="predicted"/>
<dbReference type="EMBL" id="GL376636">
    <property type="status" value="NOT_ANNOTATED_CDS"/>
    <property type="molecule type" value="Genomic_DNA"/>
</dbReference>
<dbReference type="Proteomes" id="UP000019132">
    <property type="component" value="Unassembled WGS sequence"/>
</dbReference>
<protein>
    <submittedName>
        <fullName evidence="1">Uncharacterized protein</fullName>
    </submittedName>
</protein>
<sequence>MLVEIGFWCQAHEREGDAAAAADAIGGRADPLRLVDHAWVVANAALLRRLQWYLMNGAFVESHELAYSYCRFPDCAIARQDPKTMGACTMTDGVYCWPEAYWHYVVYHHVRPPELFLRHMEANFASMQQQQRTTASSNEDVLLLWDEAEQRAVPMPSTMQEWVTAHTTIQVRRNRSS</sequence>
<dbReference type="eggNOG" id="ENOG502S3NU">
    <property type="taxonomic scope" value="Eukaryota"/>
</dbReference>
<evidence type="ECO:0000313" key="2">
    <source>
        <dbReference type="Proteomes" id="UP000019132"/>
    </source>
</evidence>
<keyword evidence="2" id="KW-1185">Reference proteome</keyword>